<accession>A0A1E3QKS7</accession>
<dbReference type="EMBL" id="KV454437">
    <property type="protein sequence ID" value="ODQ78064.1"/>
    <property type="molecule type" value="Genomic_DNA"/>
</dbReference>
<evidence type="ECO:0000313" key="1">
    <source>
        <dbReference type="EMBL" id="ODQ78064.1"/>
    </source>
</evidence>
<name>A0A1E3QKS7_9ASCO</name>
<proteinExistence type="predicted"/>
<evidence type="ECO:0000313" key="2">
    <source>
        <dbReference type="Proteomes" id="UP000094336"/>
    </source>
</evidence>
<dbReference type="GeneID" id="30150784"/>
<keyword evidence="2" id="KW-1185">Reference proteome</keyword>
<sequence length="86" mass="9952">MQPTSAKNLIFCEEKPNWEGPPNHVHHIVACCRTAAYNHPPACAVFFFFRNRIPDNLNSKIWPANRRREVSHLPDTATCVLHRVYV</sequence>
<dbReference type="Proteomes" id="UP000094336">
    <property type="component" value="Unassembled WGS sequence"/>
</dbReference>
<dbReference type="RefSeq" id="XP_018983392.1">
    <property type="nucleotide sequence ID" value="XM_019132931.1"/>
</dbReference>
<dbReference type="AlphaFoldDB" id="A0A1E3QKS7"/>
<protein>
    <submittedName>
        <fullName evidence="1">Uncharacterized protein</fullName>
    </submittedName>
</protein>
<reference evidence="2" key="1">
    <citation type="submission" date="2016-05" db="EMBL/GenBank/DDBJ databases">
        <title>Comparative genomics of biotechnologically important yeasts.</title>
        <authorList>
            <consortium name="DOE Joint Genome Institute"/>
            <person name="Riley R."/>
            <person name="Haridas S."/>
            <person name="Wolfe K.H."/>
            <person name="Lopes M.R."/>
            <person name="Hittinger C.T."/>
            <person name="Goker M."/>
            <person name="Salamov A."/>
            <person name="Wisecaver J."/>
            <person name="Long T.M."/>
            <person name="Aerts A.L."/>
            <person name="Barry K."/>
            <person name="Choi C."/>
            <person name="Clum A."/>
            <person name="Coughlan A.Y."/>
            <person name="Deshpande S."/>
            <person name="Douglass A.P."/>
            <person name="Hanson S.J."/>
            <person name="Klenk H.-P."/>
            <person name="Labutti K."/>
            <person name="Lapidus A."/>
            <person name="Lindquist E."/>
            <person name="Lipzen A."/>
            <person name="Meier-Kolthoff J.P."/>
            <person name="Ohm R.A."/>
            <person name="Otillar R.P."/>
            <person name="Pangilinan J."/>
            <person name="Peng Y."/>
            <person name="Rokas A."/>
            <person name="Rosa C.A."/>
            <person name="Scheuner C."/>
            <person name="Sibirny A.A."/>
            <person name="Slot J.C."/>
            <person name="Stielow J.B."/>
            <person name="Sun H."/>
            <person name="Kurtzman C.P."/>
            <person name="Blackwell M."/>
            <person name="Grigoriev I.V."/>
            <person name="Jeffries T.W."/>
        </authorList>
    </citation>
    <scope>NUCLEOTIDE SEQUENCE [LARGE SCALE GENOMIC DNA]</scope>
    <source>
        <strain evidence="2">NRRL Y-12698</strain>
    </source>
</reference>
<gene>
    <name evidence="1" type="ORF">BABINDRAFT_92323</name>
</gene>
<organism evidence="1 2">
    <name type="scientific">Babjeviella inositovora NRRL Y-12698</name>
    <dbReference type="NCBI Taxonomy" id="984486"/>
    <lineage>
        <taxon>Eukaryota</taxon>
        <taxon>Fungi</taxon>
        <taxon>Dikarya</taxon>
        <taxon>Ascomycota</taxon>
        <taxon>Saccharomycotina</taxon>
        <taxon>Pichiomycetes</taxon>
        <taxon>Serinales incertae sedis</taxon>
        <taxon>Babjeviella</taxon>
    </lineage>
</organism>